<gene>
    <name evidence="1" type="ORF">G7034_07060</name>
</gene>
<keyword evidence="2" id="KW-1185">Reference proteome</keyword>
<dbReference type="Gene3D" id="1.10.3420.10">
    <property type="entry name" value="putative ntp pyrophosphohydrolase like domain"/>
    <property type="match status" value="1"/>
</dbReference>
<dbReference type="Proteomes" id="UP000643701">
    <property type="component" value="Unassembled WGS sequence"/>
</dbReference>
<dbReference type="InterPro" id="IPR033653">
    <property type="entry name" value="NTP-PPase_DR2231-like"/>
</dbReference>
<dbReference type="CDD" id="cd11530">
    <property type="entry name" value="NTP-PPase_DR2231_like"/>
    <property type="match status" value="1"/>
</dbReference>
<evidence type="ECO:0000313" key="2">
    <source>
        <dbReference type="Proteomes" id="UP000643701"/>
    </source>
</evidence>
<dbReference type="SUPFAM" id="SSF101386">
    <property type="entry name" value="all-alpha NTP pyrophosphatases"/>
    <property type="match status" value="1"/>
</dbReference>
<evidence type="ECO:0000313" key="1">
    <source>
        <dbReference type="EMBL" id="NGZ90005.1"/>
    </source>
</evidence>
<reference evidence="1" key="1">
    <citation type="submission" date="2020-03" db="EMBL/GenBank/DDBJ databases">
        <title>Psychroflexus Maritimus sp. nov., isolate from marine sediment.</title>
        <authorList>
            <person name="Zhong Y.-L."/>
        </authorList>
    </citation>
    <scope>NUCLEOTIDE SEQUENCE</scope>
    <source>
        <strain evidence="1">C1</strain>
    </source>
</reference>
<dbReference type="RefSeq" id="WP_166400376.1">
    <property type="nucleotide sequence ID" value="NZ_JAANAS010000050.1"/>
</dbReference>
<organism evidence="1 2">
    <name type="scientific">Psychroflexus maritimus</name>
    <dbReference type="NCBI Taxonomy" id="2714865"/>
    <lineage>
        <taxon>Bacteria</taxon>
        <taxon>Pseudomonadati</taxon>
        <taxon>Bacteroidota</taxon>
        <taxon>Flavobacteriia</taxon>
        <taxon>Flavobacteriales</taxon>
        <taxon>Flavobacteriaceae</taxon>
        <taxon>Psychroflexus</taxon>
    </lineage>
</organism>
<protein>
    <submittedName>
        <fullName evidence="1">Nucleoside triphosphate pyrophosphohydrolase family protein</fullName>
    </submittedName>
</protein>
<sequence length="131" mass="15161">MKKPIESVKKFHDAFEIGYKNAPTVNLSPAKIELRHKLMAEENEEYLEAAKNKDLVEVADALGDMLYILCGTIIEHGMQDVIEDVFDEIQQSNMSKLDKNGKPIYREDGKVMKSELYFRPNLKKFFPKKDH</sequence>
<dbReference type="AlphaFoldDB" id="A0A967DYN4"/>
<dbReference type="EMBL" id="JAANAS010000050">
    <property type="protein sequence ID" value="NGZ90005.1"/>
    <property type="molecule type" value="Genomic_DNA"/>
</dbReference>
<name>A0A967DYN4_9FLAO</name>
<dbReference type="Pfam" id="PF01503">
    <property type="entry name" value="PRA-PH"/>
    <property type="match status" value="1"/>
</dbReference>
<proteinExistence type="predicted"/>
<dbReference type="InterPro" id="IPR023292">
    <property type="entry name" value="NTP_PyroPHydrolase-like_dom_sf"/>
</dbReference>
<dbReference type="InterPro" id="IPR021130">
    <property type="entry name" value="PRib-ATP_PPHydrolase-like"/>
</dbReference>
<accession>A0A967DYN4</accession>
<comment type="caution">
    <text evidence="1">The sequence shown here is derived from an EMBL/GenBank/DDBJ whole genome shotgun (WGS) entry which is preliminary data.</text>
</comment>